<keyword evidence="8" id="KW-1185">Reference proteome</keyword>
<evidence type="ECO:0000256" key="2">
    <source>
        <dbReference type="ARBA" id="ARBA00022525"/>
    </source>
</evidence>
<dbReference type="Pfam" id="PF24708">
    <property type="entry name" value="Lip_C"/>
    <property type="match status" value="1"/>
</dbReference>
<reference evidence="7 8" key="1">
    <citation type="submission" date="2017-11" db="EMBL/GenBank/DDBJ databases">
        <title>The genome of Rhizophagus clarus HR1 reveals common genetic basis of auxotrophy among arbuscular mycorrhizal fungi.</title>
        <authorList>
            <person name="Kobayashi Y."/>
        </authorList>
    </citation>
    <scope>NUCLEOTIDE SEQUENCE [LARGE SCALE GENOMIC DNA]</scope>
    <source>
        <strain evidence="7 8">HR1</strain>
    </source>
</reference>
<dbReference type="SUPFAM" id="SSF53474">
    <property type="entry name" value="alpha/beta-Hydrolases"/>
    <property type="match status" value="1"/>
</dbReference>
<protein>
    <recommendedName>
        <fullName evidence="6">Lipase-like C-terminal domain-containing protein</fullName>
    </recommendedName>
</protein>
<keyword evidence="5" id="KW-0443">Lipid metabolism</keyword>
<dbReference type="Gene3D" id="3.40.50.1820">
    <property type="entry name" value="alpha/beta hydrolase"/>
    <property type="match status" value="1"/>
</dbReference>
<dbReference type="EMBL" id="BEXD01004270">
    <property type="protein sequence ID" value="GBC09093.1"/>
    <property type="molecule type" value="Genomic_DNA"/>
</dbReference>
<dbReference type="InterPro" id="IPR029058">
    <property type="entry name" value="AB_hydrolase_fold"/>
</dbReference>
<evidence type="ECO:0000256" key="3">
    <source>
        <dbReference type="ARBA" id="ARBA00022729"/>
    </source>
</evidence>
<keyword evidence="3" id="KW-0732">Signal</keyword>
<dbReference type="GO" id="GO:0016787">
    <property type="term" value="F:hydrolase activity"/>
    <property type="evidence" value="ECO:0007669"/>
    <property type="project" value="UniProtKB-KW"/>
</dbReference>
<evidence type="ECO:0000256" key="5">
    <source>
        <dbReference type="ARBA" id="ARBA00023098"/>
    </source>
</evidence>
<name>A0A2Z6S7T7_9GLOM</name>
<proteinExistence type="predicted"/>
<keyword evidence="2" id="KW-0964">Secreted</keyword>
<dbReference type="PANTHER" id="PTHR34043:SF3">
    <property type="entry name" value="ALPHA_BETA-HYDROLASES SUPERFAMILY PROTEIN"/>
    <property type="match status" value="1"/>
</dbReference>
<dbReference type="Proteomes" id="UP000247702">
    <property type="component" value="Unassembled WGS sequence"/>
</dbReference>
<dbReference type="AlphaFoldDB" id="A0A2Z6S7T7"/>
<evidence type="ECO:0000256" key="4">
    <source>
        <dbReference type="ARBA" id="ARBA00022801"/>
    </source>
</evidence>
<dbReference type="GO" id="GO:0005576">
    <property type="term" value="C:extracellular region"/>
    <property type="evidence" value="ECO:0007669"/>
    <property type="project" value="UniProtKB-SubCell"/>
</dbReference>
<evidence type="ECO:0000259" key="6">
    <source>
        <dbReference type="Pfam" id="PF24708"/>
    </source>
</evidence>
<organism evidence="7 8">
    <name type="scientific">Rhizophagus clarus</name>
    <dbReference type="NCBI Taxonomy" id="94130"/>
    <lineage>
        <taxon>Eukaryota</taxon>
        <taxon>Fungi</taxon>
        <taxon>Fungi incertae sedis</taxon>
        <taxon>Mucoromycota</taxon>
        <taxon>Glomeromycotina</taxon>
        <taxon>Glomeromycetes</taxon>
        <taxon>Glomerales</taxon>
        <taxon>Glomeraceae</taxon>
        <taxon>Rhizophagus</taxon>
    </lineage>
</organism>
<dbReference type="STRING" id="94130.A0A2Z6S7T7"/>
<sequence>MPPELFDNELIQYKLTETEHADFVRSLNMNEDETCVEQTPVVFVEGFLGPGKPAYWGPLEKTFSSSDVENNKNQKLKNRRCIFVTPGCGSSLYDRAIEIFYQIKGGRVDYGEEHSKKSGHSRYGREYPGLYPEWSASKPLHFLGHSLGGVTIWKLQQLLASDIFPDYLNPHPDMILSLTAVSSPLKGSQSVYLLGATTDPAGKVRPFSFGAWLGRFVHIYEYLDIKWLKSMTYDFNVDHWNLSFRKNWDFSSLLPWNIKKATNTLIEESNELMQETANSMCLTYGLLQCLYKSPWLNCVDNAPYDMTIHAMKEANATSKTFEKTFYRTYVTSISYEDHVTKYHYPKFSFSLPIPIYFLSRFTGSFKFPEDTPDPPVSYEEMYKWYENDGICPKYSQEHPHHDCSLDKCKHQKGLPEGAAPYKIEAGIWDVWENDNTSHFGLVSVCYESHKQRLFFRGYKEYLDQIDQLDNR</sequence>
<comment type="subcellular location">
    <subcellularLocation>
        <location evidence="1">Secreted</location>
    </subcellularLocation>
</comment>
<keyword evidence="4" id="KW-0378">Hydrolase</keyword>
<dbReference type="GO" id="GO:0006629">
    <property type="term" value="P:lipid metabolic process"/>
    <property type="evidence" value="ECO:0007669"/>
    <property type="project" value="UniProtKB-KW"/>
</dbReference>
<evidence type="ECO:0000313" key="7">
    <source>
        <dbReference type="EMBL" id="GBC09093.1"/>
    </source>
</evidence>
<dbReference type="InterPro" id="IPR056304">
    <property type="entry name" value="Lip-like_C"/>
</dbReference>
<accession>A0A2Z6S7T7</accession>
<dbReference type="PANTHER" id="PTHR34043">
    <property type="entry name" value="ALPHA/BETA-HYDROLASES SUPERFAMILY PROTEIN"/>
    <property type="match status" value="1"/>
</dbReference>
<gene>
    <name evidence="7" type="ORF">RclHR1_00860031</name>
</gene>
<feature type="domain" description="Lipase-like C-terminal" evidence="6">
    <location>
        <begin position="38"/>
        <end position="197"/>
    </location>
</feature>
<comment type="caution">
    <text evidence="7">The sequence shown here is derived from an EMBL/GenBank/DDBJ whole genome shotgun (WGS) entry which is preliminary data.</text>
</comment>
<evidence type="ECO:0000256" key="1">
    <source>
        <dbReference type="ARBA" id="ARBA00004613"/>
    </source>
</evidence>
<evidence type="ECO:0000313" key="8">
    <source>
        <dbReference type="Proteomes" id="UP000247702"/>
    </source>
</evidence>